<dbReference type="InterPro" id="IPR050553">
    <property type="entry name" value="Thioredoxin_ResA/DsbE_sf"/>
</dbReference>
<dbReference type="PANTHER" id="PTHR42852">
    <property type="entry name" value="THIOL:DISULFIDE INTERCHANGE PROTEIN DSBE"/>
    <property type="match status" value="1"/>
</dbReference>
<name>A0ABV8NM56_9SPHI</name>
<dbReference type="CDD" id="cd02966">
    <property type="entry name" value="TlpA_like_family"/>
    <property type="match status" value="1"/>
</dbReference>
<sequence length="482" mass="55165">MKKLVTLFPLLLLSISVWPQKPTPEPLIIQGKLTGSPERMLKIFFIDEKEKIILDTIHLEKDGAFYFKTTKINRPQRTSIQMNQTQINQIYVAPGYKLTITGDASDYKTLFTTKKISGKGATANLYRVKLDSLYASRPRGKAWYEMNLEELLLYIKTERKLQDSIYKIVFSKKPADEKYFDTFKTMISIDNQSIALYNILEHIAMNKYSPEKMIDLVQQHTPEAFKKGISNDAYLSAEDYKTWLLGDYLSYRKQLDKVKDSTLSKQPGYGLKTIQAAFSGKVRDYYIYKVVTSSIGSSKSIEALNASKKRLEPYLASLADDTYKDEINATYMDKEKQLMEVQIGKPAPDFTLLSAEGKTYRLADFKGKVLYIDLWASWCGPCRKAMPDYKKLYDKHKDKEQIAFLGIAVSDGEKEWRQALKEEGPEWIQLHDKEGIISRSYIANAIPKYIIVDKLGNIVSFDAPGPEDPQAEKLLLAELAKE</sequence>
<keyword evidence="8" id="KW-1185">Reference proteome</keyword>
<dbReference type="Proteomes" id="UP001595792">
    <property type="component" value="Unassembled WGS sequence"/>
</dbReference>
<comment type="subcellular location">
    <subcellularLocation>
        <location evidence="1">Cell envelope</location>
    </subcellularLocation>
</comment>
<dbReference type="InterPro" id="IPR013740">
    <property type="entry name" value="Redoxin"/>
</dbReference>
<proteinExistence type="predicted"/>
<feature type="domain" description="Thioredoxin" evidence="6">
    <location>
        <begin position="341"/>
        <end position="481"/>
    </location>
</feature>
<feature type="signal peptide" evidence="5">
    <location>
        <begin position="1"/>
        <end position="19"/>
    </location>
</feature>
<accession>A0ABV8NM56</accession>
<dbReference type="PANTHER" id="PTHR42852:SF6">
    <property type="entry name" value="THIOL:DISULFIDE INTERCHANGE PROTEIN DSBE"/>
    <property type="match status" value="1"/>
</dbReference>
<dbReference type="RefSeq" id="WP_378959978.1">
    <property type="nucleotide sequence ID" value="NZ_JBHRXC010000016.1"/>
</dbReference>
<dbReference type="InterPro" id="IPR013766">
    <property type="entry name" value="Thioredoxin_domain"/>
</dbReference>
<organism evidence="7 8">
    <name type="scientific">Pedobacter jamesrossensis</name>
    <dbReference type="NCBI Taxonomy" id="1908238"/>
    <lineage>
        <taxon>Bacteria</taxon>
        <taxon>Pseudomonadati</taxon>
        <taxon>Bacteroidota</taxon>
        <taxon>Sphingobacteriia</taxon>
        <taxon>Sphingobacteriales</taxon>
        <taxon>Sphingobacteriaceae</taxon>
        <taxon>Pedobacter</taxon>
    </lineage>
</organism>
<evidence type="ECO:0000256" key="1">
    <source>
        <dbReference type="ARBA" id="ARBA00004196"/>
    </source>
</evidence>
<dbReference type="Gene3D" id="3.40.30.10">
    <property type="entry name" value="Glutaredoxin"/>
    <property type="match status" value="1"/>
</dbReference>
<dbReference type="InterPro" id="IPR036249">
    <property type="entry name" value="Thioredoxin-like_sf"/>
</dbReference>
<keyword evidence="2" id="KW-0201">Cytochrome c-type biogenesis</keyword>
<evidence type="ECO:0000256" key="5">
    <source>
        <dbReference type="SAM" id="SignalP"/>
    </source>
</evidence>
<evidence type="ECO:0000256" key="3">
    <source>
        <dbReference type="ARBA" id="ARBA00023157"/>
    </source>
</evidence>
<dbReference type="Pfam" id="PF08534">
    <property type="entry name" value="Redoxin"/>
    <property type="match status" value="1"/>
</dbReference>
<comment type="caution">
    <text evidence="7">The sequence shown here is derived from an EMBL/GenBank/DDBJ whole genome shotgun (WGS) entry which is preliminary data.</text>
</comment>
<evidence type="ECO:0000259" key="6">
    <source>
        <dbReference type="PROSITE" id="PS51352"/>
    </source>
</evidence>
<keyword evidence="4" id="KW-0676">Redox-active center</keyword>
<protein>
    <submittedName>
        <fullName evidence="7">Redoxin family protein</fullName>
    </submittedName>
</protein>
<dbReference type="PROSITE" id="PS51352">
    <property type="entry name" value="THIOREDOXIN_2"/>
    <property type="match status" value="1"/>
</dbReference>
<dbReference type="SUPFAM" id="SSF52833">
    <property type="entry name" value="Thioredoxin-like"/>
    <property type="match status" value="1"/>
</dbReference>
<dbReference type="EMBL" id="JBHSBY010000036">
    <property type="protein sequence ID" value="MFC4196642.1"/>
    <property type="molecule type" value="Genomic_DNA"/>
</dbReference>
<feature type="chain" id="PRO_5046988921" evidence="5">
    <location>
        <begin position="20"/>
        <end position="482"/>
    </location>
</feature>
<keyword evidence="5" id="KW-0732">Signal</keyword>
<keyword evidence="3" id="KW-1015">Disulfide bond</keyword>
<evidence type="ECO:0000256" key="2">
    <source>
        <dbReference type="ARBA" id="ARBA00022748"/>
    </source>
</evidence>
<evidence type="ECO:0000313" key="7">
    <source>
        <dbReference type="EMBL" id="MFC4196642.1"/>
    </source>
</evidence>
<reference evidence="8" key="1">
    <citation type="journal article" date="2019" name="Int. J. Syst. Evol. Microbiol.">
        <title>The Global Catalogue of Microorganisms (GCM) 10K type strain sequencing project: providing services to taxonomists for standard genome sequencing and annotation.</title>
        <authorList>
            <consortium name="The Broad Institute Genomics Platform"/>
            <consortium name="The Broad Institute Genome Sequencing Center for Infectious Disease"/>
            <person name="Wu L."/>
            <person name="Ma J."/>
        </authorList>
    </citation>
    <scope>NUCLEOTIDE SEQUENCE [LARGE SCALE GENOMIC DNA]</scope>
    <source>
        <strain evidence="8">CCM 8689</strain>
    </source>
</reference>
<evidence type="ECO:0000256" key="4">
    <source>
        <dbReference type="ARBA" id="ARBA00023284"/>
    </source>
</evidence>
<evidence type="ECO:0000313" key="8">
    <source>
        <dbReference type="Proteomes" id="UP001595792"/>
    </source>
</evidence>
<gene>
    <name evidence="7" type="ORF">ACFOUY_08030</name>
</gene>